<sequence>MILSIVLELIIVWILMSTTSELGTLTEEQGISDPNNEMLTNFVNVLEYIIPGLSVILGIVMSSVIFLIISKLMKSDVKASSLFAATTFITLLFTIIDLIVVSI</sequence>
<dbReference type="Proteomes" id="UP000770161">
    <property type="component" value="Unassembled WGS sequence"/>
</dbReference>
<keyword evidence="3" id="KW-1185">Reference proteome</keyword>
<accession>A0ABS6H036</accession>
<dbReference type="EMBL" id="JAHLZN010000020">
    <property type="protein sequence ID" value="MBU6114262.1"/>
    <property type="molecule type" value="Genomic_DNA"/>
</dbReference>
<proteinExistence type="predicted"/>
<reference evidence="2 3" key="1">
    <citation type="submission" date="2021-06" db="EMBL/GenBank/DDBJ databases">
        <title>Staphylococcus lentus K169 genome sequencing.</title>
        <authorList>
            <person name="Sundareshan S."/>
            <person name="Akhila D.S."/>
            <person name="Prachi D."/>
            <person name="Sivakumar R."/>
            <person name="Rajendhran J."/>
            <person name="Isloor S."/>
            <person name="Hegde N.R."/>
        </authorList>
    </citation>
    <scope>NUCLEOTIDE SEQUENCE [LARGE SCALE GENOMIC DNA]</scope>
    <source>
        <strain evidence="2 3">K169</strain>
    </source>
</reference>
<name>A0ABS6H036_MAMLE</name>
<evidence type="ECO:0000313" key="2">
    <source>
        <dbReference type="EMBL" id="MBU6114262.1"/>
    </source>
</evidence>
<protein>
    <submittedName>
        <fullName evidence="2">Uncharacterized protein</fullName>
    </submittedName>
</protein>
<evidence type="ECO:0000313" key="3">
    <source>
        <dbReference type="Proteomes" id="UP000770161"/>
    </source>
</evidence>
<comment type="caution">
    <text evidence="2">The sequence shown here is derived from an EMBL/GenBank/DDBJ whole genome shotgun (WGS) entry which is preliminary data.</text>
</comment>
<keyword evidence="1" id="KW-1133">Transmembrane helix</keyword>
<evidence type="ECO:0000256" key="1">
    <source>
        <dbReference type="SAM" id="Phobius"/>
    </source>
</evidence>
<feature type="transmembrane region" description="Helical" evidence="1">
    <location>
        <begin position="81"/>
        <end position="101"/>
    </location>
</feature>
<organism evidence="2 3">
    <name type="scientific">Mammaliicoccus lentus</name>
    <name type="common">Staphylococcus lentus</name>
    <dbReference type="NCBI Taxonomy" id="42858"/>
    <lineage>
        <taxon>Bacteria</taxon>
        <taxon>Bacillati</taxon>
        <taxon>Bacillota</taxon>
        <taxon>Bacilli</taxon>
        <taxon>Bacillales</taxon>
        <taxon>Staphylococcaceae</taxon>
        <taxon>Mammaliicoccus</taxon>
    </lineage>
</organism>
<gene>
    <name evidence="2" type="ORF">KQ656_09840</name>
</gene>
<keyword evidence="1" id="KW-0812">Transmembrane</keyword>
<feature type="transmembrane region" description="Helical" evidence="1">
    <location>
        <begin position="46"/>
        <end position="69"/>
    </location>
</feature>
<keyword evidence="1" id="KW-0472">Membrane</keyword>
<dbReference type="RefSeq" id="WP_216683750.1">
    <property type="nucleotide sequence ID" value="NZ_JAHLZN010000020.1"/>
</dbReference>